<dbReference type="Proteomes" id="UP001295684">
    <property type="component" value="Unassembled WGS sequence"/>
</dbReference>
<organism evidence="9 10">
    <name type="scientific">Euplotes crassus</name>
    <dbReference type="NCBI Taxonomy" id="5936"/>
    <lineage>
        <taxon>Eukaryota</taxon>
        <taxon>Sar</taxon>
        <taxon>Alveolata</taxon>
        <taxon>Ciliophora</taxon>
        <taxon>Intramacronucleata</taxon>
        <taxon>Spirotrichea</taxon>
        <taxon>Hypotrichia</taxon>
        <taxon>Euplotida</taxon>
        <taxon>Euplotidae</taxon>
        <taxon>Moneuplotes</taxon>
    </lineage>
</organism>
<evidence type="ECO:0000256" key="1">
    <source>
        <dbReference type="ARBA" id="ARBA00007447"/>
    </source>
</evidence>
<dbReference type="InterPro" id="IPR001461">
    <property type="entry name" value="Aspartic_peptidase_A1"/>
</dbReference>
<evidence type="ECO:0000256" key="5">
    <source>
        <dbReference type="PIRSR" id="PIRSR601461-1"/>
    </source>
</evidence>
<dbReference type="InterPro" id="IPR001969">
    <property type="entry name" value="Aspartic_peptidase_AS"/>
</dbReference>
<feature type="active site" evidence="5">
    <location>
        <position position="263"/>
    </location>
</feature>
<evidence type="ECO:0000256" key="7">
    <source>
        <dbReference type="SAM" id="SignalP"/>
    </source>
</evidence>
<accession>A0AAD1XCB1</accession>
<proteinExistence type="inferred from homology"/>
<dbReference type="Pfam" id="PF00026">
    <property type="entry name" value="Asp"/>
    <property type="match status" value="1"/>
</dbReference>
<feature type="domain" description="Peptidase A1" evidence="8">
    <location>
        <begin position="66"/>
        <end position="379"/>
    </location>
</feature>
<feature type="signal peptide" evidence="7">
    <location>
        <begin position="1"/>
        <end position="17"/>
    </location>
</feature>
<dbReference type="PROSITE" id="PS00141">
    <property type="entry name" value="ASP_PROTEASE"/>
    <property type="match status" value="1"/>
</dbReference>
<dbReference type="GO" id="GO:0004190">
    <property type="term" value="F:aspartic-type endopeptidase activity"/>
    <property type="evidence" value="ECO:0007669"/>
    <property type="project" value="UniProtKB-KW"/>
</dbReference>
<dbReference type="EMBL" id="CAMPGE010006890">
    <property type="protein sequence ID" value="CAI2365800.1"/>
    <property type="molecule type" value="Genomic_DNA"/>
</dbReference>
<comment type="similarity">
    <text evidence="1 6">Belongs to the peptidase A1 family.</text>
</comment>
<dbReference type="PRINTS" id="PR00792">
    <property type="entry name" value="PEPSIN"/>
</dbReference>
<dbReference type="InterPro" id="IPR033121">
    <property type="entry name" value="PEPTIDASE_A1"/>
</dbReference>
<evidence type="ECO:0000256" key="3">
    <source>
        <dbReference type="ARBA" id="ARBA00022750"/>
    </source>
</evidence>
<evidence type="ECO:0000256" key="6">
    <source>
        <dbReference type="RuleBase" id="RU000454"/>
    </source>
</evidence>
<gene>
    <name evidence="9" type="ORF">ECRASSUSDP1_LOCUS7086</name>
</gene>
<keyword evidence="2 6" id="KW-0645">Protease</keyword>
<dbReference type="InterPro" id="IPR021109">
    <property type="entry name" value="Peptidase_aspartic_dom_sf"/>
</dbReference>
<evidence type="ECO:0000256" key="2">
    <source>
        <dbReference type="ARBA" id="ARBA00022670"/>
    </source>
</evidence>
<dbReference type="PANTHER" id="PTHR47966">
    <property type="entry name" value="BETA-SITE APP-CLEAVING ENZYME, ISOFORM A-RELATED"/>
    <property type="match status" value="1"/>
</dbReference>
<keyword evidence="3 6" id="KW-0064">Aspartyl protease</keyword>
<evidence type="ECO:0000256" key="4">
    <source>
        <dbReference type="ARBA" id="ARBA00022801"/>
    </source>
</evidence>
<dbReference type="InterPro" id="IPR034164">
    <property type="entry name" value="Pepsin-like_dom"/>
</dbReference>
<dbReference type="Gene3D" id="2.40.70.10">
    <property type="entry name" value="Acid Proteases"/>
    <property type="match status" value="2"/>
</dbReference>
<evidence type="ECO:0000313" key="9">
    <source>
        <dbReference type="EMBL" id="CAI2365800.1"/>
    </source>
</evidence>
<evidence type="ECO:0000259" key="8">
    <source>
        <dbReference type="PROSITE" id="PS51767"/>
    </source>
</evidence>
<feature type="active site" evidence="5">
    <location>
        <position position="84"/>
    </location>
</feature>
<sequence>MAAAAICLIGIFSSAMAQTIRLPLKKVYLNDHKEDIKSEIETIEKRHGRGLGEINVTMTNKYDLQYHASLLLGDAKYNQTFIWDTGSTLLWTPLNNCSSCPSSNKYTPASSYSSTGTRYTINYLSGQVVGDVANDKVHVTSSSGPVTMELLGVDTADSAIQGMVADGILGMGPAITGGRPGTLLVEKLYNAGIISKNAFGVDYRWLNGTSSILLGGYDTDLIKSDQEFAWIGLKTNTHWTVPMSTVKYGDTELSMASTSAVLDTGTSLTIFQQSDFMKIWNKITYDKTCGYVTGTSWLACYCDSINEFKDITIKLGNYDTKMPPSAYVEYFEGTSSNGVCLLYISFYTVNLGGILILGDSFLREYYVYHDVGGQRVGLHGRDHSINPPVPSTNTPAASTNKIETSDSASVFSITIFIIFFISLHI</sequence>
<name>A0AAD1XCB1_EUPCR</name>
<keyword evidence="4 6" id="KW-0378">Hydrolase</keyword>
<dbReference type="CDD" id="cd05471">
    <property type="entry name" value="pepsin_like"/>
    <property type="match status" value="1"/>
</dbReference>
<keyword evidence="10" id="KW-1185">Reference proteome</keyword>
<dbReference type="GO" id="GO:0006508">
    <property type="term" value="P:proteolysis"/>
    <property type="evidence" value="ECO:0007669"/>
    <property type="project" value="UniProtKB-KW"/>
</dbReference>
<keyword evidence="7" id="KW-0732">Signal</keyword>
<dbReference type="SUPFAM" id="SSF50630">
    <property type="entry name" value="Acid proteases"/>
    <property type="match status" value="1"/>
</dbReference>
<reference evidence="9" key="1">
    <citation type="submission" date="2023-07" db="EMBL/GenBank/DDBJ databases">
        <authorList>
            <consortium name="AG Swart"/>
            <person name="Singh M."/>
            <person name="Singh A."/>
            <person name="Seah K."/>
            <person name="Emmerich C."/>
        </authorList>
    </citation>
    <scope>NUCLEOTIDE SEQUENCE</scope>
    <source>
        <strain evidence="9">DP1</strain>
    </source>
</reference>
<protein>
    <recommendedName>
        <fullName evidence="8">Peptidase A1 domain-containing protein</fullName>
    </recommendedName>
</protein>
<dbReference type="PANTHER" id="PTHR47966:SF51">
    <property type="entry name" value="BETA-SITE APP-CLEAVING ENZYME, ISOFORM A-RELATED"/>
    <property type="match status" value="1"/>
</dbReference>
<dbReference type="PROSITE" id="PS51767">
    <property type="entry name" value="PEPTIDASE_A1"/>
    <property type="match status" value="1"/>
</dbReference>
<feature type="chain" id="PRO_5042124103" description="Peptidase A1 domain-containing protein" evidence="7">
    <location>
        <begin position="18"/>
        <end position="425"/>
    </location>
</feature>
<comment type="caution">
    <text evidence="9">The sequence shown here is derived from an EMBL/GenBank/DDBJ whole genome shotgun (WGS) entry which is preliminary data.</text>
</comment>
<evidence type="ECO:0000313" key="10">
    <source>
        <dbReference type="Proteomes" id="UP001295684"/>
    </source>
</evidence>
<dbReference type="AlphaFoldDB" id="A0AAD1XCB1"/>